<feature type="compositionally biased region" description="Polar residues" evidence="1">
    <location>
        <begin position="246"/>
        <end position="275"/>
    </location>
</feature>
<dbReference type="SUPFAM" id="SSF54495">
    <property type="entry name" value="UBC-like"/>
    <property type="match status" value="1"/>
</dbReference>
<keyword evidence="2" id="KW-1133">Transmembrane helix</keyword>
<dbReference type="Proteomes" id="UP001295423">
    <property type="component" value="Unassembled WGS sequence"/>
</dbReference>
<name>A0AAD2FLK9_9STRA</name>
<dbReference type="PROSITE" id="PS50127">
    <property type="entry name" value="UBC_2"/>
    <property type="match status" value="1"/>
</dbReference>
<dbReference type="InterPro" id="IPR000608">
    <property type="entry name" value="UBC"/>
</dbReference>
<evidence type="ECO:0000313" key="4">
    <source>
        <dbReference type="EMBL" id="CAJ1941569.1"/>
    </source>
</evidence>
<evidence type="ECO:0000259" key="3">
    <source>
        <dbReference type="PROSITE" id="PS50127"/>
    </source>
</evidence>
<dbReference type="Gene3D" id="3.10.110.10">
    <property type="entry name" value="Ubiquitin Conjugating Enzyme"/>
    <property type="match status" value="1"/>
</dbReference>
<evidence type="ECO:0000313" key="5">
    <source>
        <dbReference type="Proteomes" id="UP001295423"/>
    </source>
</evidence>
<dbReference type="Pfam" id="PF00179">
    <property type="entry name" value="UQ_con"/>
    <property type="match status" value="1"/>
</dbReference>
<dbReference type="CDD" id="cd23799">
    <property type="entry name" value="UBCc_UBE2J"/>
    <property type="match status" value="1"/>
</dbReference>
<dbReference type="InterPro" id="IPR016135">
    <property type="entry name" value="UBQ-conjugating_enzyme/RWD"/>
</dbReference>
<evidence type="ECO:0000256" key="2">
    <source>
        <dbReference type="SAM" id="Phobius"/>
    </source>
</evidence>
<comment type="caution">
    <text evidence="4">The sequence shown here is derived from an EMBL/GenBank/DDBJ whole genome shotgun (WGS) entry which is preliminary data.</text>
</comment>
<feature type="compositionally biased region" description="Low complexity" evidence="1">
    <location>
        <begin position="213"/>
        <end position="245"/>
    </location>
</feature>
<dbReference type="SMART" id="SM00212">
    <property type="entry name" value="UBCc"/>
    <property type="match status" value="1"/>
</dbReference>
<reference evidence="4" key="1">
    <citation type="submission" date="2023-08" db="EMBL/GenBank/DDBJ databases">
        <authorList>
            <person name="Audoor S."/>
            <person name="Bilcke G."/>
        </authorList>
    </citation>
    <scope>NUCLEOTIDE SEQUENCE</scope>
</reference>
<feature type="transmembrane region" description="Helical" evidence="2">
    <location>
        <begin position="327"/>
        <end position="348"/>
    </location>
</feature>
<dbReference type="AlphaFoldDB" id="A0AAD2FLK9"/>
<accession>A0AAD2FLK9</accession>
<proteinExistence type="predicted"/>
<keyword evidence="2" id="KW-0812">Transmembrane</keyword>
<feature type="compositionally biased region" description="Basic and acidic residues" evidence="1">
    <location>
        <begin position="183"/>
        <end position="209"/>
    </location>
</feature>
<dbReference type="PANTHER" id="PTHR24067">
    <property type="entry name" value="UBIQUITIN-CONJUGATING ENZYME E2"/>
    <property type="match status" value="1"/>
</dbReference>
<evidence type="ECO:0000256" key="1">
    <source>
        <dbReference type="SAM" id="MobiDB-lite"/>
    </source>
</evidence>
<feature type="domain" description="UBC core" evidence="3">
    <location>
        <begin position="5"/>
        <end position="154"/>
    </location>
</feature>
<organism evidence="4 5">
    <name type="scientific">Cylindrotheca closterium</name>
    <dbReference type="NCBI Taxonomy" id="2856"/>
    <lineage>
        <taxon>Eukaryota</taxon>
        <taxon>Sar</taxon>
        <taxon>Stramenopiles</taxon>
        <taxon>Ochrophyta</taxon>
        <taxon>Bacillariophyta</taxon>
        <taxon>Bacillariophyceae</taxon>
        <taxon>Bacillariophycidae</taxon>
        <taxon>Bacillariales</taxon>
        <taxon>Bacillariaceae</taxon>
        <taxon>Cylindrotheca</taxon>
    </lineage>
</organism>
<sequence>MSKSPSLRRIQADIRELALDPSDRYYAHPLEHDMFEWHFTIRGADDTDFEGGIYHGRILLPPEYPFKPPHILFMTPSGRFETHKKICLSFSAYHPELWQPAWGVRLILEALISFMPTPADGAVGALDWSSEERKRLAKKSREFCCPGCGKIEALLPKLDPHKKQKANRFSKEIEKLQQLQQLSDKKKEDEEGEDKKDAKESSGDSKASDNPKASLLTTATSTSASDDQKPAAAPSPKSSAAAVPSLEQSNVTASNATATSVHVETATGDENTTETIGLLDGDDGSRDPGARVTTAGIAQENVPDVTGRVNEEAAAGAAVVEESNLSWVYDPILNLMIVLLAAVCWLLWQKFVDLRQELATLREQNLLWE</sequence>
<gene>
    <name evidence="4" type="ORF">CYCCA115_LOCUS7572</name>
</gene>
<feature type="region of interest" description="Disordered" evidence="1">
    <location>
        <begin position="177"/>
        <end position="287"/>
    </location>
</feature>
<dbReference type="EMBL" id="CAKOGP040001035">
    <property type="protein sequence ID" value="CAJ1941569.1"/>
    <property type="molecule type" value="Genomic_DNA"/>
</dbReference>
<dbReference type="InterPro" id="IPR050113">
    <property type="entry name" value="Ub_conjugating_enzyme"/>
</dbReference>
<keyword evidence="5" id="KW-1185">Reference proteome</keyword>
<dbReference type="FunFam" id="3.10.110.10:FF:000086">
    <property type="entry name" value="Ubiquitin-conjugating enzyme E2 J1"/>
    <property type="match status" value="1"/>
</dbReference>
<protein>
    <recommendedName>
        <fullName evidence="3">UBC core domain-containing protein</fullName>
    </recommendedName>
</protein>
<keyword evidence="2" id="KW-0472">Membrane</keyword>